<dbReference type="GO" id="GO:0005886">
    <property type="term" value="C:plasma membrane"/>
    <property type="evidence" value="ECO:0007669"/>
    <property type="project" value="UniProtKB-SubCell"/>
</dbReference>
<keyword evidence="3 6" id="KW-0812">Transmembrane</keyword>
<sequence>MLVNLLSSRTKAYLFRRSCLKASLIIAGSVIQGFGMGVFLFPHAIPPGGAGGLALLLNHWFSFPMSIGFWLMNFLFLLTAIPFLGTVSTVGTIGVITTTSVSVNIFGVYFNSPLGNVWFDLLAGSVLLGIGIAVLLTQRFSNGGIGFAALALSRQKHFDPGKTLFWMNGAIFILTACVIDWMIIIQALLCQWISTSIVSWLYSTSFPARPLYAWRGKRDR</sequence>
<dbReference type="RefSeq" id="WP_114499120.1">
    <property type="nucleotide sequence ID" value="NZ_QPJW01000021.1"/>
</dbReference>
<dbReference type="EMBL" id="QPJW01000021">
    <property type="protein sequence ID" value="RCX13295.1"/>
    <property type="molecule type" value="Genomic_DNA"/>
</dbReference>
<dbReference type="Proteomes" id="UP000253090">
    <property type="component" value="Unassembled WGS sequence"/>
</dbReference>
<dbReference type="InterPro" id="IPR051461">
    <property type="entry name" value="UPF0750_membrane"/>
</dbReference>
<protein>
    <submittedName>
        <fullName evidence="7">Putative 5xTM membrane YitT family protein</fullName>
    </submittedName>
</protein>
<name>A0A369AW39_9BACL</name>
<evidence type="ECO:0000313" key="7">
    <source>
        <dbReference type="EMBL" id="RCX13295.1"/>
    </source>
</evidence>
<keyword evidence="5 6" id="KW-0472">Membrane</keyword>
<keyword evidence="8" id="KW-1185">Reference proteome</keyword>
<evidence type="ECO:0000256" key="4">
    <source>
        <dbReference type="ARBA" id="ARBA00022989"/>
    </source>
</evidence>
<dbReference type="PANTHER" id="PTHR33545">
    <property type="entry name" value="UPF0750 MEMBRANE PROTEIN YITT-RELATED"/>
    <property type="match status" value="1"/>
</dbReference>
<feature type="transmembrane region" description="Helical" evidence="6">
    <location>
        <begin position="61"/>
        <end position="83"/>
    </location>
</feature>
<reference evidence="7 8" key="1">
    <citation type="submission" date="2018-07" db="EMBL/GenBank/DDBJ databases">
        <title>Genomic Encyclopedia of Type Strains, Phase III (KMG-III): the genomes of soil and plant-associated and newly described type strains.</title>
        <authorList>
            <person name="Whitman W."/>
        </authorList>
    </citation>
    <scope>NUCLEOTIDE SEQUENCE [LARGE SCALE GENOMIC DNA]</scope>
    <source>
        <strain evidence="7 8">CECT 8333</strain>
    </source>
</reference>
<dbReference type="OrthoDB" id="2182285at2"/>
<accession>A0A369AW39</accession>
<feature type="transmembrane region" description="Helical" evidence="6">
    <location>
        <begin position="164"/>
        <end position="185"/>
    </location>
</feature>
<evidence type="ECO:0000256" key="1">
    <source>
        <dbReference type="ARBA" id="ARBA00004651"/>
    </source>
</evidence>
<proteinExistence type="predicted"/>
<evidence type="ECO:0000256" key="3">
    <source>
        <dbReference type="ARBA" id="ARBA00022692"/>
    </source>
</evidence>
<evidence type="ECO:0000256" key="2">
    <source>
        <dbReference type="ARBA" id="ARBA00022475"/>
    </source>
</evidence>
<gene>
    <name evidence="7" type="ORF">DFP94_12119</name>
</gene>
<evidence type="ECO:0000256" key="5">
    <source>
        <dbReference type="ARBA" id="ARBA00023136"/>
    </source>
</evidence>
<organism evidence="7 8">
    <name type="scientific">Fontibacillus phaseoli</name>
    <dbReference type="NCBI Taxonomy" id="1416533"/>
    <lineage>
        <taxon>Bacteria</taxon>
        <taxon>Bacillati</taxon>
        <taxon>Bacillota</taxon>
        <taxon>Bacilli</taxon>
        <taxon>Bacillales</taxon>
        <taxon>Paenibacillaceae</taxon>
        <taxon>Fontibacillus</taxon>
    </lineage>
</organism>
<comment type="caution">
    <text evidence="7">The sequence shown here is derived from an EMBL/GenBank/DDBJ whole genome shotgun (WGS) entry which is preliminary data.</text>
</comment>
<dbReference type="PANTHER" id="PTHR33545:SF9">
    <property type="entry name" value="UPF0750 MEMBRANE PROTEIN YITE"/>
    <property type="match status" value="1"/>
</dbReference>
<feature type="transmembrane region" description="Helical" evidence="6">
    <location>
        <begin position="191"/>
        <end position="212"/>
    </location>
</feature>
<feature type="transmembrane region" description="Helical" evidence="6">
    <location>
        <begin position="117"/>
        <end position="136"/>
    </location>
</feature>
<feature type="transmembrane region" description="Helical" evidence="6">
    <location>
        <begin position="90"/>
        <end position="111"/>
    </location>
</feature>
<keyword evidence="2" id="KW-1003">Cell membrane</keyword>
<evidence type="ECO:0000313" key="8">
    <source>
        <dbReference type="Proteomes" id="UP000253090"/>
    </source>
</evidence>
<dbReference type="AlphaFoldDB" id="A0A369AW39"/>
<comment type="subcellular location">
    <subcellularLocation>
        <location evidence="1">Cell membrane</location>
        <topology evidence="1">Multi-pass membrane protein</topology>
    </subcellularLocation>
</comment>
<dbReference type="Pfam" id="PF02588">
    <property type="entry name" value="YitT_membrane"/>
    <property type="match status" value="1"/>
</dbReference>
<feature type="transmembrane region" description="Helical" evidence="6">
    <location>
        <begin position="20"/>
        <end position="41"/>
    </location>
</feature>
<dbReference type="InterPro" id="IPR003740">
    <property type="entry name" value="YitT"/>
</dbReference>
<keyword evidence="4 6" id="KW-1133">Transmembrane helix</keyword>
<evidence type="ECO:0000256" key="6">
    <source>
        <dbReference type="SAM" id="Phobius"/>
    </source>
</evidence>